<reference evidence="3 4" key="1">
    <citation type="submission" date="2019-07" db="EMBL/GenBank/DDBJ databases">
        <title>The pathways for chlorine oxyanion respiration interact through the shared metabolite chlorate.</title>
        <authorList>
            <person name="Barnum T.P."/>
            <person name="Cheng Y."/>
            <person name="Hill K.A."/>
            <person name="Lucas L.N."/>
            <person name="Carlson H.K."/>
            <person name="Coates J.D."/>
        </authorList>
    </citation>
    <scope>NUCLEOTIDE SEQUENCE [LARGE SCALE GENOMIC DNA]</scope>
    <source>
        <strain evidence="3">BK-3</strain>
    </source>
</reference>
<gene>
    <name evidence="3" type="ORF">FHK82_10925</name>
</gene>
<accession>A0A558CZL5</accession>
<dbReference type="Pfam" id="PF00675">
    <property type="entry name" value="Peptidase_M16"/>
    <property type="match status" value="1"/>
</dbReference>
<dbReference type="InterPro" id="IPR011765">
    <property type="entry name" value="Pept_M16_N"/>
</dbReference>
<dbReference type="AlphaFoldDB" id="A0A558CZL5"/>
<organism evidence="3 4">
    <name type="scientific">Sedimenticola thiotaurini</name>
    <dbReference type="NCBI Taxonomy" id="1543721"/>
    <lineage>
        <taxon>Bacteria</taxon>
        <taxon>Pseudomonadati</taxon>
        <taxon>Pseudomonadota</taxon>
        <taxon>Gammaproteobacteria</taxon>
        <taxon>Chromatiales</taxon>
        <taxon>Sedimenticolaceae</taxon>
        <taxon>Sedimenticola</taxon>
    </lineage>
</organism>
<feature type="domain" description="Peptidase M16 C-terminal" evidence="2">
    <location>
        <begin position="192"/>
        <end position="367"/>
    </location>
</feature>
<dbReference type="GO" id="GO:0046872">
    <property type="term" value="F:metal ion binding"/>
    <property type="evidence" value="ECO:0007669"/>
    <property type="project" value="InterPro"/>
</dbReference>
<comment type="caution">
    <text evidence="3">The sequence shown here is derived from an EMBL/GenBank/DDBJ whole genome shotgun (WGS) entry which is preliminary data.</text>
</comment>
<feature type="domain" description="Peptidase M16 N-terminal" evidence="1">
    <location>
        <begin position="38"/>
        <end position="185"/>
    </location>
</feature>
<name>A0A558CZL5_9GAMM</name>
<evidence type="ECO:0000313" key="4">
    <source>
        <dbReference type="Proteomes" id="UP000317355"/>
    </source>
</evidence>
<proteinExistence type="predicted"/>
<dbReference type="PANTHER" id="PTHR11851:SF224">
    <property type="entry name" value="PROCESSING PROTEASE"/>
    <property type="match status" value="1"/>
</dbReference>
<evidence type="ECO:0000259" key="1">
    <source>
        <dbReference type="Pfam" id="PF00675"/>
    </source>
</evidence>
<protein>
    <submittedName>
        <fullName evidence="3">Insulinase family protein</fullName>
    </submittedName>
</protein>
<dbReference type="STRING" id="1543721.AAY24_10125"/>
<dbReference type="EMBL" id="VMRY01000043">
    <property type="protein sequence ID" value="TVT54185.1"/>
    <property type="molecule type" value="Genomic_DNA"/>
</dbReference>
<dbReference type="Proteomes" id="UP000317355">
    <property type="component" value="Unassembled WGS sequence"/>
</dbReference>
<dbReference type="Gene3D" id="3.30.830.10">
    <property type="entry name" value="Metalloenzyme, LuxS/M16 peptidase-like"/>
    <property type="match status" value="2"/>
</dbReference>
<dbReference type="InterPro" id="IPR007863">
    <property type="entry name" value="Peptidase_M16_C"/>
</dbReference>
<sequence>MIFDRRSIRWLVLVAVAWSGQLWAGPDIQSWQTSKGARVLYVEAPELPMVDLRIVFDAGSARDAVPGVASLTNALLEEGAGDWSADEIAERLDSVGSEMTSSAHRDMAWVSARTLTEKHALTKTLDTLAQVVSAPRFDMAELERNRKAMLTSLSHDEQSPGSVAQKAFMKTLFKEHPYASPVEGTKESLTAITREDVLKHYQRYYVAKNAVIAIVGAVDRQEAARMAELITDGLEAGERAPELPMVSQLDAATAVDIQFPSSQSHILMGQPGIYRGDPDYFVLYVGNHILGGSGLVSLLSEEVREKRGLSYSVYSYFSPMRRNGPFLIGAQTQNAKAQEALTVIRQTLARFVEQGPSEDELTAAKQNITGGFPLRIASNSKILEYLAMLGFYDLPLDYLNVFVSKINGVTREQIREAFQRRVQPENLITVVVGNEQKANTVN</sequence>
<dbReference type="InterPro" id="IPR011249">
    <property type="entry name" value="Metalloenz_LuxS/M16"/>
</dbReference>
<dbReference type="Pfam" id="PF05193">
    <property type="entry name" value="Peptidase_M16_C"/>
    <property type="match status" value="1"/>
</dbReference>
<evidence type="ECO:0000313" key="3">
    <source>
        <dbReference type="EMBL" id="TVT54185.1"/>
    </source>
</evidence>
<dbReference type="SUPFAM" id="SSF63411">
    <property type="entry name" value="LuxS/MPP-like metallohydrolase"/>
    <property type="match status" value="2"/>
</dbReference>
<dbReference type="InterPro" id="IPR050361">
    <property type="entry name" value="MPP/UQCRC_Complex"/>
</dbReference>
<dbReference type="PANTHER" id="PTHR11851">
    <property type="entry name" value="METALLOPROTEASE"/>
    <property type="match status" value="1"/>
</dbReference>
<evidence type="ECO:0000259" key="2">
    <source>
        <dbReference type="Pfam" id="PF05193"/>
    </source>
</evidence>